<gene>
    <name evidence="1" type="ORF">FDA94_29220</name>
</gene>
<dbReference type="AlphaFoldDB" id="A0A4U3MAJ1"/>
<evidence type="ECO:0008006" key="3">
    <source>
        <dbReference type="Google" id="ProtNLM"/>
    </source>
</evidence>
<dbReference type="PANTHER" id="PTHR38009">
    <property type="entry name" value="CONSERVED HYPOTHETICAL PHAGE TAIL PROTEIN"/>
    <property type="match status" value="1"/>
</dbReference>
<dbReference type="OrthoDB" id="9790161at2"/>
<evidence type="ECO:0000313" key="1">
    <source>
        <dbReference type="EMBL" id="TKK84697.1"/>
    </source>
</evidence>
<sequence>MAELKRLESDPLRNFKFRVSVGRGSGWANMGFMSITGLSISTDVIPYREGGYNTTPHKLPGQSDFPPVTFSRGLAVGGGTQIMDWMTEIFDFTQGTTDTPSAGNSMNDFRTTIQIDIYSHPAKGGLGVPMAIFKLHHAWPTSIAFSDLDAGANAVVVQQMTVVHEGFQFALADNLNNSGVKLAA</sequence>
<evidence type="ECO:0000313" key="2">
    <source>
        <dbReference type="Proteomes" id="UP000308705"/>
    </source>
</evidence>
<dbReference type="RefSeq" id="WP_137250281.1">
    <property type="nucleotide sequence ID" value="NZ_SZQA01000033.1"/>
</dbReference>
<protein>
    <recommendedName>
        <fullName evidence="3">Phage tail protein</fullName>
    </recommendedName>
</protein>
<accession>A0A4U3MAJ1</accession>
<proteinExistence type="predicted"/>
<dbReference type="Proteomes" id="UP000308705">
    <property type="component" value="Unassembled WGS sequence"/>
</dbReference>
<keyword evidence="2" id="KW-1185">Reference proteome</keyword>
<dbReference type="EMBL" id="SZQA01000033">
    <property type="protein sequence ID" value="TKK84697.1"/>
    <property type="molecule type" value="Genomic_DNA"/>
</dbReference>
<reference evidence="1 2" key="1">
    <citation type="submission" date="2019-04" db="EMBL/GenBank/DDBJ databases">
        <title>Herbidospora sp. NEAU-GS14.nov., a novel actinomycete isolated from soil.</title>
        <authorList>
            <person name="Han L."/>
        </authorList>
    </citation>
    <scope>NUCLEOTIDE SEQUENCE [LARGE SCALE GENOMIC DNA]</scope>
    <source>
        <strain evidence="1 2">NEAU-GS14</strain>
    </source>
</reference>
<dbReference type="GO" id="GO:0005198">
    <property type="term" value="F:structural molecule activity"/>
    <property type="evidence" value="ECO:0007669"/>
    <property type="project" value="InterPro"/>
</dbReference>
<dbReference type="PANTHER" id="PTHR38009:SF1">
    <property type="entry name" value="CONSERVED HYPOTHETICAL PHAGE TAIL PROTEIN"/>
    <property type="match status" value="1"/>
</dbReference>
<dbReference type="NCBIfam" id="TIGR02241">
    <property type="entry name" value="conserved hypothetical phage tail region protein"/>
    <property type="match status" value="1"/>
</dbReference>
<dbReference type="InterPro" id="IPR010667">
    <property type="entry name" value="Phage_T4_Gp19"/>
</dbReference>
<dbReference type="InterPro" id="IPR011747">
    <property type="entry name" value="CHP02241"/>
</dbReference>
<organism evidence="1 2">
    <name type="scientific">Herbidospora galbida</name>
    <dbReference type="NCBI Taxonomy" id="2575442"/>
    <lineage>
        <taxon>Bacteria</taxon>
        <taxon>Bacillati</taxon>
        <taxon>Actinomycetota</taxon>
        <taxon>Actinomycetes</taxon>
        <taxon>Streptosporangiales</taxon>
        <taxon>Streptosporangiaceae</taxon>
        <taxon>Herbidospora</taxon>
    </lineage>
</organism>
<name>A0A4U3MAJ1_9ACTN</name>
<dbReference type="Pfam" id="PF06841">
    <property type="entry name" value="Phage_T4_gp19"/>
    <property type="match status" value="1"/>
</dbReference>
<comment type="caution">
    <text evidence="1">The sequence shown here is derived from an EMBL/GenBank/DDBJ whole genome shotgun (WGS) entry which is preliminary data.</text>
</comment>